<organism evidence="1 2">
    <name type="scientific">Scomber scombrus</name>
    <name type="common">Atlantic mackerel</name>
    <name type="synonym">Scomber vernalis</name>
    <dbReference type="NCBI Taxonomy" id="13677"/>
    <lineage>
        <taxon>Eukaryota</taxon>
        <taxon>Metazoa</taxon>
        <taxon>Chordata</taxon>
        <taxon>Craniata</taxon>
        <taxon>Vertebrata</taxon>
        <taxon>Euteleostomi</taxon>
        <taxon>Actinopterygii</taxon>
        <taxon>Neopterygii</taxon>
        <taxon>Teleostei</taxon>
        <taxon>Neoteleostei</taxon>
        <taxon>Acanthomorphata</taxon>
        <taxon>Pelagiaria</taxon>
        <taxon>Scombriformes</taxon>
        <taxon>Scombridae</taxon>
        <taxon>Scomber</taxon>
    </lineage>
</organism>
<accession>A0AAV1MTW8</accession>
<evidence type="ECO:0000313" key="1">
    <source>
        <dbReference type="EMBL" id="CAK6949936.1"/>
    </source>
</evidence>
<evidence type="ECO:0000313" key="2">
    <source>
        <dbReference type="Proteomes" id="UP001314229"/>
    </source>
</evidence>
<dbReference type="Proteomes" id="UP001314229">
    <property type="component" value="Unassembled WGS sequence"/>
</dbReference>
<sequence length="281" mass="31171">MPLLTDDSSIAATCVWDDCVKVCQYEINVRSMIHISKSCSERITSCWPGLTNRNFNSLRPAARSDSVGHSGFPEQAEEQCTVLHHVKECGTATICSPVWTGVSVRWAGDMDIGTKGIETSVNNSNSNNNNRALGADEAYLVFGVSPPRCWHENISYYAKVMLYHSSDPCSGYRLLVLVGPQVSIIEQAKASQKAFLIFLPEPPHHKHPASPDCFLVLSLTLYRSFYPLIINGRGCPPHHHHHHHHHPHHHHSSSFSLLIPLLLSVCGLLLNRRSSTGNSVE</sequence>
<reference evidence="1 2" key="1">
    <citation type="submission" date="2024-01" db="EMBL/GenBank/DDBJ databases">
        <authorList>
            <person name="Alioto T."/>
            <person name="Alioto T."/>
            <person name="Gomez Garrido J."/>
        </authorList>
    </citation>
    <scope>NUCLEOTIDE SEQUENCE [LARGE SCALE GENOMIC DNA]</scope>
</reference>
<comment type="caution">
    <text evidence="1">The sequence shown here is derived from an EMBL/GenBank/DDBJ whole genome shotgun (WGS) entry which is preliminary data.</text>
</comment>
<protein>
    <submittedName>
        <fullName evidence="1">Uncharacterized protein</fullName>
    </submittedName>
</protein>
<keyword evidence="2" id="KW-1185">Reference proteome</keyword>
<proteinExistence type="predicted"/>
<dbReference type="EMBL" id="CAWUFR010000002">
    <property type="protein sequence ID" value="CAK6949936.1"/>
    <property type="molecule type" value="Genomic_DNA"/>
</dbReference>
<name>A0AAV1MTW8_SCOSC</name>
<dbReference type="AlphaFoldDB" id="A0AAV1MTW8"/>
<gene>
    <name evidence="1" type="ORF">FSCOSCO3_A030757</name>
</gene>